<feature type="domain" description="DUF6891" evidence="2">
    <location>
        <begin position="107"/>
        <end position="260"/>
    </location>
</feature>
<dbReference type="InterPro" id="IPR054186">
    <property type="entry name" value="DUF6891"/>
</dbReference>
<comment type="caution">
    <text evidence="3">The sequence shown here is derived from an EMBL/GenBank/DDBJ whole genome shotgun (WGS) entry which is preliminary data.</text>
</comment>
<evidence type="ECO:0000313" key="4">
    <source>
        <dbReference type="Proteomes" id="UP000078368"/>
    </source>
</evidence>
<protein>
    <recommendedName>
        <fullName evidence="2">DUF6891 domain-containing protein</fullName>
    </recommendedName>
</protein>
<evidence type="ECO:0000256" key="1">
    <source>
        <dbReference type="SAM" id="MobiDB-lite"/>
    </source>
</evidence>
<dbReference type="STRING" id="1823756.A4H34_02610"/>
<feature type="region of interest" description="Disordered" evidence="1">
    <location>
        <begin position="1"/>
        <end position="21"/>
    </location>
</feature>
<name>A0A179B309_9ACTO</name>
<proteinExistence type="predicted"/>
<evidence type="ECO:0000259" key="2">
    <source>
        <dbReference type="Pfam" id="PF21831"/>
    </source>
</evidence>
<feature type="region of interest" description="Disordered" evidence="1">
    <location>
        <begin position="54"/>
        <end position="98"/>
    </location>
</feature>
<feature type="compositionally biased region" description="Low complexity" evidence="1">
    <location>
        <begin position="68"/>
        <end position="78"/>
    </location>
</feature>
<keyword evidence="4" id="KW-1185">Reference proteome</keyword>
<sequence>MTKYNEQPAGLRIPSVGDPDLEQELRDRCWTSIVLGRPYADIWNDLSADLADLDPMPVQRPSAERASDPSSVRSSDPSTVQGSGPLDGPGAAISRGRTSGALDTDVVAQKIVKGLFEARRSQQREFGPVKTNLSAAFAALNDYGVVARQNFMCCMSCGLDAISGEVESSAEWDGYAFYHSQDAERLVETGSTYVAFGVFLRRYLPIDEIKAMSPAERDAFADEKAEALARSVIVPTFEMYGIDVEWDGSAGSRMALHDVDYYVPLNEGRLKDERAVGG</sequence>
<dbReference type="AlphaFoldDB" id="A0A179B309"/>
<organism evidence="3 4">
    <name type="scientific">Peptidiphaga gingivicola</name>
    <dbReference type="NCBI Taxonomy" id="2741497"/>
    <lineage>
        <taxon>Bacteria</taxon>
        <taxon>Bacillati</taxon>
        <taxon>Actinomycetota</taxon>
        <taxon>Actinomycetes</taxon>
        <taxon>Actinomycetales</taxon>
        <taxon>Actinomycetaceae</taxon>
        <taxon>Peptidiphaga</taxon>
    </lineage>
</organism>
<reference evidence="3 4" key="1">
    <citation type="submission" date="2016-04" db="EMBL/GenBank/DDBJ databases">
        <title>Peptidophaga gingivicola gen. nov., sp. nov., isolated from human subgingival plaque.</title>
        <authorList>
            <person name="Beall C.J."/>
            <person name="Mokrzan E.M."/>
            <person name="Griffen A.L."/>
            <person name="Leys E.J."/>
        </authorList>
    </citation>
    <scope>NUCLEOTIDE SEQUENCE [LARGE SCALE GENOMIC DNA]</scope>
    <source>
        <strain evidence="3 4">BA112</strain>
    </source>
</reference>
<gene>
    <name evidence="3" type="ORF">A4H34_02610</name>
</gene>
<dbReference type="Proteomes" id="UP000078368">
    <property type="component" value="Unassembled WGS sequence"/>
</dbReference>
<evidence type="ECO:0000313" key="3">
    <source>
        <dbReference type="EMBL" id="OAP86086.1"/>
    </source>
</evidence>
<accession>A0A179B309</accession>
<dbReference type="OrthoDB" id="5515732at2"/>
<dbReference type="EMBL" id="LVZK01000001">
    <property type="protein sequence ID" value="OAP86086.1"/>
    <property type="molecule type" value="Genomic_DNA"/>
</dbReference>
<dbReference type="RefSeq" id="WP_064230976.1">
    <property type="nucleotide sequence ID" value="NZ_LVZK01000001.1"/>
</dbReference>
<dbReference type="Pfam" id="PF21831">
    <property type="entry name" value="DUF6891"/>
    <property type="match status" value="1"/>
</dbReference>